<accession>A0ACD3B7Q9</accession>
<organism evidence="1 2">
    <name type="scientific">Pluteus cervinus</name>
    <dbReference type="NCBI Taxonomy" id="181527"/>
    <lineage>
        <taxon>Eukaryota</taxon>
        <taxon>Fungi</taxon>
        <taxon>Dikarya</taxon>
        <taxon>Basidiomycota</taxon>
        <taxon>Agaricomycotina</taxon>
        <taxon>Agaricomycetes</taxon>
        <taxon>Agaricomycetidae</taxon>
        <taxon>Agaricales</taxon>
        <taxon>Pluteineae</taxon>
        <taxon>Pluteaceae</taxon>
        <taxon>Pluteus</taxon>
    </lineage>
</organism>
<gene>
    <name evidence="1" type="ORF">BDN72DRAFT_103198</name>
</gene>
<proteinExistence type="predicted"/>
<dbReference type="Proteomes" id="UP000308600">
    <property type="component" value="Unassembled WGS sequence"/>
</dbReference>
<reference evidence="1 2" key="1">
    <citation type="journal article" date="2019" name="Nat. Ecol. Evol.">
        <title>Megaphylogeny resolves global patterns of mushroom evolution.</title>
        <authorList>
            <person name="Varga T."/>
            <person name="Krizsan K."/>
            <person name="Foldi C."/>
            <person name="Dima B."/>
            <person name="Sanchez-Garcia M."/>
            <person name="Sanchez-Ramirez S."/>
            <person name="Szollosi G.J."/>
            <person name="Szarkandi J.G."/>
            <person name="Papp V."/>
            <person name="Albert L."/>
            <person name="Andreopoulos W."/>
            <person name="Angelini C."/>
            <person name="Antonin V."/>
            <person name="Barry K.W."/>
            <person name="Bougher N.L."/>
            <person name="Buchanan P."/>
            <person name="Buyck B."/>
            <person name="Bense V."/>
            <person name="Catcheside P."/>
            <person name="Chovatia M."/>
            <person name="Cooper J."/>
            <person name="Damon W."/>
            <person name="Desjardin D."/>
            <person name="Finy P."/>
            <person name="Geml J."/>
            <person name="Haridas S."/>
            <person name="Hughes K."/>
            <person name="Justo A."/>
            <person name="Karasinski D."/>
            <person name="Kautmanova I."/>
            <person name="Kiss B."/>
            <person name="Kocsube S."/>
            <person name="Kotiranta H."/>
            <person name="LaButti K.M."/>
            <person name="Lechner B.E."/>
            <person name="Liimatainen K."/>
            <person name="Lipzen A."/>
            <person name="Lukacs Z."/>
            <person name="Mihaltcheva S."/>
            <person name="Morgado L.N."/>
            <person name="Niskanen T."/>
            <person name="Noordeloos M.E."/>
            <person name="Ohm R.A."/>
            <person name="Ortiz-Santana B."/>
            <person name="Ovrebo C."/>
            <person name="Racz N."/>
            <person name="Riley R."/>
            <person name="Savchenko A."/>
            <person name="Shiryaev A."/>
            <person name="Soop K."/>
            <person name="Spirin V."/>
            <person name="Szebenyi C."/>
            <person name="Tomsovsky M."/>
            <person name="Tulloss R.E."/>
            <person name="Uehling J."/>
            <person name="Grigoriev I.V."/>
            <person name="Vagvolgyi C."/>
            <person name="Papp T."/>
            <person name="Martin F.M."/>
            <person name="Miettinen O."/>
            <person name="Hibbett D.S."/>
            <person name="Nagy L.G."/>
        </authorList>
    </citation>
    <scope>NUCLEOTIDE SEQUENCE [LARGE SCALE GENOMIC DNA]</scope>
    <source>
        <strain evidence="1 2">NL-1719</strain>
    </source>
</reference>
<dbReference type="EMBL" id="ML208270">
    <property type="protein sequence ID" value="TFK74170.1"/>
    <property type="molecule type" value="Genomic_DNA"/>
</dbReference>
<sequence length="187" mass="21140">MDGLVSLSSAIFFLSDLPLLFIVPFFSAFLLSHSATVNPVLPYLYHNNDSHHLVLCVSLFFYTLPCFALLPCTLYDINLSFLYDSSVRLHKLLSSSFPPLHPLLCFSCRCVHPVPTLGAHDQGYCLRIYSYAYSRPRPPSVLNFVLSKIDWYDRVFPLFPTPDSDNERSPGSGYTFLTVERANGVHP</sequence>
<evidence type="ECO:0000313" key="2">
    <source>
        <dbReference type="Proteomes" id="UP000308600"/>
    </source>
</evidence>
<name>A0ACD3B7Q9_9AGAR</name>
<protein>
    <submittedName>
        <fullName evidence="1">Uncharacterized protein</fullName>
    </submittedName>
</protein>
<evidence type="ECO:0000313" key="1">
    <source>
        <dbReference type="EMBL" id="TFK74170.1"/>
    </source>
</evidence>
<keyword evidence="2" id="KW-1185">Reference proteome</keyword>